<proteinExistence type="predicted"/>
<feature type="compositionally biased region" description="Gly residues" evidence="1">
    <location>
        <begin position="40"/>
        <end position="50"/>
    </location>
</feature>
<feature type="region of interest" description="Disordered" evidence="1">
    <location>
        <begin position="136"/>
        <end position="166"/>
    </location>
</feature>
<evidence type="ECO:0008006" key="5">
    <source>
        <dbReference type="Google" id="ProtNLM"/>
    </source>
</evidence>
<dbReference type="Gene3D" id="3.40.50.2000">
    <property type="entry name" value="Glycogen Phosphorylase B"/>
    <property type="match status" value="1"/>
</dbReference>
<feature type="signal peptide" evidence="2">
    <location>
        <begin position="1"/>
        <end position="39"/>
    </location>
</feature>
<name>A0A835WA57_CHLIN</name>
<dbReference type="AlphaFoldDB" id="A0A835WA57"/>
<organism evidence="3 4">
    <name type="scientific">Chlamydomonas incerta</name>
    <dbReference type="NCBI Taxonomy" id="51695"/>
    <lineage>
        <taxon>Eukaryota</taxon>
        <taxon>Viridiplantae</taxon>
        <taxon>Chlorophyta</taxon>
        <taxon>core chlorophytes</taxon>
        <taxon>Chlorophyceae</taxon>
        <taxon>CS clade</taxon>
        <taxon>Chlamydomonadales</taxon>
        <taxon>Chlamydomonadaceae</taxon>
        <taxon>Chlamydomonas</taxon>
    </lineage>
</organism>
<dbReference type="EMBL" id="JAEHOC010000003">
    <property type="protein sequence ID" value="KAG2443608.1"/>
    <property type="molecule type" value="Genomic_DNA"/>
</dbReference>
<reference evidence="3" key="1">
    <citation type="journal article" date="2020" name="bioRxiv">
        <title>Comparative genomics of Chlamydomonas.</title>
        <authorList>
            <person name="Craig R.J."/>
            <person name="Hasan A.R."/>
            <person name="Ness R.W."/>
            <person name="Keightley P.D."/>
        </authorList>
    </citation>
    <scope>NUCLEOTIDE SEQUENCE</scope>
    <source>
        <strain evidence="3">SAG 7.73</strain>
    </source>
</reference>
<accession>A0A835WA57</accession>
<evidence type="ECO:0000256" key="2">
    <source>
        <dbReference type="SAM" id="SignalP"/>
    </source>
</evidence>
<sequence>MPPGSPQRLGAASVRAGSLCLVLVLAALAMGALMGGARAGAPGGPGGAGQQGNASEAGLAGAGVSGDRGVDVGVDVHWFAPFLDHSSFGGEAAGLVLGGLLRGGVVRPGQLHIGLLQDRCEDQLLAPPASGAEAAAAAAAGGGGSGPPAGRSGIADPSGGVGDDREERAAHHQLLALHSRPASPAIVVRVCHNLPPYLGRPAPRWASCEPCPPPGHPVRWAVARAMAETDRIPASFVTALNSMDEVWVPAPASARVLRDSGVRVPLTELPPAVDAAGELDPDAVVPLQLPPPGCVQVFGPPGRPPARPYVFVSVFKWEARKGHDVLIPAFLRQFGPRAEGATGAAGAAAGAAGAGGAAAAGADQELHGEEDAGAAAEWGEGGAAGGAELYIVTKPFLQPQPQPQPQSGQSIADAVGAWAQAATGPQGGGRLDRRRAPRVYLLSGHLPRQQYVRLLAAADAFVLPTRGEGWGLPIIEAMALGLPVIATNWSGPTAYLDELVGYPLSYQLSPVPPSEPWWFQGSNWAEPSEHHLRRLLAHVSGSAEGRREAAARGAAARRRVLQHYSFSAAAERLRRELNLIVAATGGPQGP</sequence>
<dbReference type="PANTHER" id="PTHR46656:SF3">
    <property type="entry name" value="PUTATIVE-RELATED"/>
    <property type="match status" value="1"/>
</dbReference>
<feature type="chain" id="PRO_5032771136" description="Glycosyl transferase family 1 domain-containing protein" evidence="2">
    <location>
        <begin position="40"/>
        <end position="590"/>
    </location>
</feature>
<feature type="region of interest" description="Disordered" evidence="1">
    <location>
        <begin position="40"/>
        <end position="60"/>
    </location>
</feature>
<evidence type="ECO:0000256" key="1">
    <source>
        <dbReference type="SAM" id="MobiDB-lite"/>
    </source>
</evidence>
<protein>
    <recommendedName>
        <fullName evidence="5">Glycosyl transferase family 1 domain-containing protein</fullName>
    </recommendedName>
</protein>
<evidence type="ECO:0000313" key="3">
    <source>
        <dbReference type="EMBL" id="KAG2443608.1"/>
    </source>
</evidence>
<evidence type="ECO:0000313" key="4">
    <source>
        <dbReference type="Proteomes" id="UP000650467"/>
    </source>
</evidence>
<dbReference type="SUPFAM" id="SSF53756">
    <property type="entry name" value="UDP-Glycosyltransferase/glycogen phosphorylase"/>
    <property type="match status" value="1"/>
</dbReference>
<dbReference type="Pfam" id="PF13692">
    <property type="entry name" value="Glyco_trans_1_4"/>
    <property type="match status" value="1"/>
</dbReference>
<dbReference type="Proteomes" id="UP000650467">
    <property type="component" value="Unassembled WGS sequence"/>
</dbReference>
<dbReference type="PANTHER" id="PTHR46656">
    <property type="entry name" value="PUTATIVE-RELATED"/>
    <property type="match status" value="1"/>
</dbReference>
<gene>
    <name evidence="3" type="ORF">HXX76_001959</name>
</gene>
<dbReference type="OrthoDB" id="2193793at2759"/>
<keyword evidence="2" id="KW-0732">Signal</keyword>
<keyword evidence="4" id="KW-1185">Reference proteome</keyword>
<comment type="caution">
    <text evidence="3">The sequence shown here is derived from an EMBL/GenBank/DDBJ whole genome shotgun (WGS) entry which is preliminary data.</text>
</comment>